<proteinExistence type="predicted"/>
<evidence type="ECO:0000256" key="1">
    <source>
        <dbReference type="SAM" id="MobiDB-lite"/>
    </source>
</evidence>
<feature type="region of interest" description="Disordered" evidence="1">
    <location>
        <begin position="1"/>
        <end position="49"/>
    </location>
</feature>
<gene>
    <name evidence="2" type="ORF">AVT10_03135</name>
</gene>
<evidence type="ECO:0000313" key="2">
    <source>
        <dbReference type="EMBL" id="KZE15347.1"/>
    </source>
</evidence>
<dbReference type="Proteomes" id="UP000076609">
    <property type="component" value="Unassembled WGS sequence"/>
</dbReference>
<evidence type="ECO:0008006" key="4">
    <source>
        <dbReference type="Google" id="ProtNLM"/>
    </source>
</evidence>
<dbReference type="RefSeq" id="WP_066689827.1">
    <property type="nucleotide sequence ID" value="NZ_CP117025.1"/>
</dbReference>
<reference evidence="3" key="1">
    <citation type="submission" date="2016-01" db="EMBL/GenBank/DDBJ databases">
        <title>Draft genome of Chromobacterium sp. F49.</title>
        <authorList>
            <person name="Hong K.W."/>
        </authorList>
    </citation>
    <scope>NUCLEOTIDE SEQUENCE [LARGE SCALE GENOMIC DNA]</scope>
    <source>
        <strain evidence="3">CN3</strain>
    </source>
</reference>
<comment type="caution">
    <text evidence="2">The sequence shown here is derived from an EMBL/GenBank/DDBJ whole genome shotgun (WGS) entry which is preliminary data.</text>
</comment>
<sequence length="131" mass="14027">MTTPRPPAQINSSLLARKGEARPAMRPHGTGPDSRDGDDLGWNDLGEALPPVLRERSKLHALPTPPAPATESIMLDLDPDRMLRLKLAATVRNVTPEAFVRDALDRSLPSASDIAALVQRLAPDGATKGKP</sequence>
<name>A0ABR5YDA8_9SPHN</name>
<protein>
    <recommendedName>
        <fullName evidence="4">Ribbon-helix-helix protein CopG domain-containing protein</fullName>
    </recommendedName>
</protein>
<evidence type="ECO:0000313" key="3">
    <source>
        <dbReference type="Proteomes" id="UP000076609"/>
    </source>
</evidence>
<keyword evidence="3" id="KW-1185">Reference proteome</keyword>
<organism evidence="2 3">
    <name type="scientific">Sphingomonas hankookensis</name>
    <dbReference type="NCBI Taxonomy" id="563996"/>
    <lineage>
        <taxon>Bacteria</taxon>
        <taxon>Pseudomonadati</taxon>
        <taxon>Pseudomonadota</taxon>
        <taxon>Alphaproteobacteria</taxon>
        <taxon>Sphingomonadales</taxon>
        <taxon>Sphingomonadaceae</taxon>
        <taxon>Sphingomonas</taxon>
    </lineage>
</organism>
<accession>A0ABR5YDA8</accession>
<dbReference type="EMBL" id="LQQO01000012">
    <property type="protein sequence ID" value="KZE15347.1"/>
    <property type="molecule type" value="Genomic_DNA"/>
</dbReference>